<dbReference type="Pfam" id="PF01476">
    <property type="entry name" value="LysM"/>
    <property type="match status" value="1"/>
</dbReference>
<dbReference type="Proteomes" id="UP001500707">
    <property type="component" value="Unassembled WGS sequence"/>
</dbReference>
<protein>
    <recommendedName>
        <fullName evidence="1">LysM domain-containing protein</fullName>
    </recommendedName>
</protein>
<dbReference type="CDD" id="cd00118">
    <property type="entry name" value="LysM"/>
    <property type="match status" value="1"/>
</dbReference>
<name>A0ABP6V7Y0_9ACTN</name>
<comment type="caution">
    <text evidence="2">The sequence shown here is derived from an EMBL/GenBank/DDBJ whole genome shotgun (WGS) entry which is preliminary data.</text>
</comment>
<dbReference type="InterPro" id="IPR018392">
    <property type="entry name" value="LysM"/>
</dbReference>
<evidence type="ECO:0000259" key="1">
    <source>
        <dbReference type="PROSITE" id="PS51782"/>
    </source>
</evidence>
<feature type="domain" description="LysM" evidence="1">
    <location>
        <begin position="162"/>
        <end position="206"/>
    </location>
</feature>
<evidence type="ECO:0000313" key="2">
    <source>
        <dbReference type="EMBL" id="GAA3527938.1"/>
    </source>
</evidence>
<reference evidence="3" key="1">
    <citation type="journal article" date="2019" name="Int. J. Syst. Evol. Microbiol.">
        <title>The Global Catalogue of Microorganisms (GCM) 10K type strain sequencing project: providing services to taxonomists for standard genome sequencing and annotation.</title>
        <authorList>
            <consortium name="The Broad Institute Genomics Platform"/>
            <consortium name="The Broad Institute Genome Sequencing Center for Infectious Disease"/>
            <person name="Wu L."/>
            <person name="Ma J."/>
        </authorList>
    </citation>
    <scope>NUCLEOTIDE SEQUENCE [LARGE SCALE GENOMIC DNA]</scope>
    <source>
        <strain evidence="3">JCM 17656</strain>
    </source>
</reference>
<dbReference type="PROSITE" id="PS51782">
    <property type="entry name" value="LYSM"/>
    <property type="match status" value="1"/>
</dbReference>
<accession>A0ABP6V7Y0</accession>
<gene>
    <name evidence="2" type="ORF">GCM10022295_07420</name>
</gene>
<organism evidence="2 3">
    <name type="scientific">Streptomyces osmaniensis</name>
    <dbReference type="NCBI Taxonomy" id="593134"/>
    <lineage>
        <taxon>Bacteria</taxon>
        <taxon>Bacillati</taxon>
        <taxon>Actinomycetota</taxon>
        <taxon>Actinomycetes</taxon>
        <taxon>Kitasatosporales</taxon>
        <taxon>Streptomycetaceae</taxon>
        <taxon>Streptomyces</taxon>
    </lineage>
</organism>
<sequence>MSVDSMIKAVERWLGTGEPNAIQTWYRQRNGAAYAYNFPWCDATITHAAVEAGEYESVCFGTDYAYTVAHAARFKAAGQWHAGAKGIKRGDIVFFDWGGTNEIARIDHVGIVTSVSGAYVYTIEGNTANVCARRVRTEADIAGYGRPKYKAASSSSGSASSTTYTVRAGDTLGEIAAAHKTTVKILADLNGIKDPDKIGAGRKLKLPAGTTAAARVVSLAKLVKAFKADPPKPGTPVSYAAVEYVEDALVAEGLLAKKYADGHAGTATKSAYALLQRRYGYSGADADGIPGETSLKRLARAHGFTVVA</sequence>
<dbReference type="EMBL" id="BAABCE010000001">
    <property type="protein sequence ID" value="GAA3527938.1"/>
    <property type="molecule type" value="Genomic_DNA"/>
</dbReference>
<dbReference type="InterPro" id="IPR007921">
    <property type="entry name" value="CHAP_dom"/>
</dbReference>
<dbReference type="RefSeq" id="WP_346180203.1">
    <property type="nucleotide sequence ID" value="NZ_BAABCE010000001.1"/>
</dbReference>
<dbReference type="Pfam" id="PF05257">
    <property type="entry name" value="CHAP"/>
    <property type="match status" value="1"/>
</dbReference>
<keyword evidence="3" id="KW-1185">Reference proteome</keyword>
<evidence type="ECO:0000313" key="3">
    <source>
        <dbReference type="Proteomes" id="UP001500707"/>
    </source>
</evidence>
<dbReference type="SMART" id="SM00257">
    <property type="entry name" value="LysM"/>
    <property type="match status" value="1"/>
</dbReference>
<proteinExistence type="predicted"/>